<evidence type="ECO:0000259" key="1">
    <source>
        <dbReference type="Pfam" id="PF15634"/>
    </source>
</evidence>
<dbReference type="Pfam" id="PF15634">
    <property type="entry name" value="Tox-ART-HYE1"/>
    <property type="match status" value="1"/>
</dbReference>
<name>A0A1B8YGP1_9GAMM</name>
<comment type="caution">
    <text evidence="2">The sequence shown here is derived from an EMBL/GenBank/DDBJ whole genome shotgun (WGS) entry which is preliminary data.</text>
</comment>
<dbReference type="RefSeq" id="WP_065390800.1">
    <property type="nucleotide sequence ID" value="NZ_CAWMQN010000072.1"/>
</dbReference>
<proteinExistence type="predicted"/>
<dbReference type="InterPro" id="IPR028918">
    <property type="entry name" value="Tox-ART-HYE1_dom"/>
</dbReference>
<dbReference type="PATRIC" id="fig|29488.15.peg.3017"/>
<dbReference type="AlphaFoldDB" id="A0A1B8YGP1"/>
<gene>
    <name evidence="2" type="ORF">Phpb_02740</name>
</gene>
<dbReference type="Proteomes" id="UP000092665">
    <property type="component" value="Unassembled WGS sequence"/>
</dbReference>
<reference evidence="3" key="1">
    <citation type="submission" date="2015-11" db="EMBL/GenBank/DDBJ databases">
        <authorList>
            <person name="Tobias N.J."/>
            <person name="Mishra B."/>
            <person name="Gupta D.K."/>
            <person name="Thines M."/>
            <person name="Stinear T.P."/>
            <person name="Bode H.B."/>
        </authorList>
    </citation>
    <scope>NUCLEOTIDE SEQUENCE [LARGE SCALE GENOMIC DNA]</scope>
    <source>
        <strain evidence="3">PB45.5</strain>
    </source>
</reference>
<protein>
    <recommendedName>
        <fullName evidence="1">Tox-ART-HYE1 domain-containing protein</fullName>
    </recommendedName>
</protein>
<dbReference type="EMBL" id="LOIC01000072">
    <property type="protein sequence ID" value="OCA54296.1"/>
    <property type="molecule type" value="Genomic_DNA"/>
</dbReference>
<evidence type="ECO:0000313" key="3">
    <source>
        <dbReference type="Proteomes" id="UP000092665"/>
    </source>
</evidence>
<keyword evidence="3" id="KW-1185">Reference proteome</keyword>
<organism evidence="2 3">
    <name type="scientific">Photorhabdus namnaonensis</name>
    <dbReference type="NCBI Taxonomy" id="1851568"/>
    <lineage>
        <taxon>Bacteria</taxon>
        <taxon>Pseudomonadati</taxon>
        <taxon>Pseudomonadota</taxon>
        <taxon>Gammaproteobacteria</taxon>
        <taxon>Enterobacterales</taxon>
        <taxon>Morganellaceae</taxon>
        <taxon>Photorhabdus</taxon>
    </lineage>
</organism>
<evidence type="ECO:0000313" key="2">
    <source>
        <dbReference type="EMBL" id="OCA54296.1"/>
    </source>
</evidence>
<feature type="domain" description="Tox-ART-HYE1" evidence="1">
    <location>
        <begin position="1"/>
        <end position="111"/>
    </location>
</feature>
<sequence length="111" mass="12824">MIQQREAENTKGYIYLASQKSTLMKYIAHLQGEQNLFLILAVKENIFTGKKLEQDPQEPDDAVRYKGILSTEQLNFVNKKGQIYTVLTPIEEIDYGDLVLNHQQVTDFCKK</sequence>
<accession>A0A1B8YGP1</accession>